<dbReference type="InterPro" id="IPR001300">
    <property type="entry name" value="Peptidase_C2_calpain_cat"/>
</dbReference>
<evidence type="ECO:0000256" key="6">
    <source>
        <dbReference type="SAM" id="MobiDB-lite"/>
    </source>
</evidence>
<gene>
    <name evidence="8" type="ORF">PhCBS80983_g05926</name>
</gene>
<dbReference type="InterPro" id="IPR022683">
    <property type="entry name" value="Calpain_III"/>
</dbReference>
<dbReference type="Pfam" id="PF04212">
    <property type="entry name" value="MIT"/>
    <property type="match status" value="1"/>
</dbReference>
<keyword evidence="3 5" id="KW-0378">Hydrolase</keyword>
<evidence type="ECO:0000256" key="5">
    <source>
        <dbReference type="PROSITE-ProRule" id="PRU00239"/>
    </source>
</evidence>
<dbReference type="Gene3D" id="2.60.120.380">
    <property type="match status" value="1"/>
</dbReference>
<evidence type="ECO:0000313" key="9">
    <source>
        <dbReference type="Proteomes" id="UP000318582"/>
    </source>
</evidence>
<feature type="active site" evidence="5">
    <location>
        <position position="370"/>
    </location>
</feature>
<organism evidence="8 9">
    <name type="scientific">Powellomyces hirtus</name>
    <dbReference type="NCBI Taxonomy" id="109895"/>
    <lineage>
        <taxon>Eukaryota</taxon>
        <taxon>Fungi</taxon>
        <taxon>Fungi incertae sedis</taxon>
        <taxon>Chytridiomycota</taxon>
        <taxon>Chytridiomycota incertae sedis</taxon>
        <taxon>Chytridiomycetes</taxon>
        <taxon>Spizellomycetales</taxon>
        <taxon>Powellomycetaceae</taxon>
        <taxon>Powellomyces</taxon>
    </lineage>
</organism>
<dbReference type="SMART" id="SM00745">
    <property type="entry name" value="MIT"/>
    <property type="match status" value="1"/>
</dbReference>
<feature type="active site" evidence="5">
    <location>
        <position position="395"/>
    </location>
</feature>
<feature type="domain" description="Calpain catalytic" evidence="7">
    <location>
        <begin position="195"/>
        <end position="449"/>
    </location>
</feature>
<dbReference type="Pfam" id="PF00648">
    <property type="entry name" value="Peptidase_C2"/>
    <property type="match status" value="1"/>
</dbReference>
<dbReference type="InterPro" id="IPR007330">
    <property type="entry name" value="MIT_dom"/>
</dbReference>
<dbReference type="EMBL" id="QEAQ01000155">
    <property type="protein sequence ID" value="TPX54467.1"/>
    <property type="molecule type" value="Genomic_DNA"/>
</dbReference>
<keyword evidence="2 5" id="KW-0645">Protease</keyword>
<evidence type="ECO:0000256" key="3">
    <source>
        <dbReference type="ARBA" id="ARBA00022801"/>
    </source>
</evidence>
<sequence>MEGIQEKATLKASYKEAFRLADQAVKEDEKDNWIEAKRLYERAAESVLHVLQLETDDPKLNVLLQKRQEYLDRAAELALLNYQDDIESKDAASATAQGTRREQNTPPDSSSPSSHHSSTLSASEVQVLKQSSYINGKIYLPWSERDGKEALMYRGIYTDDDGRLALSPQQRLHFSQWMRAGDTLGTVMMLPEHSTSIVQDVVTDCSVVASLSVSAAYERNFAKQLVTSCIFPQNAAAVPTYNPDGKYVVKLILNGVARQVVVDDFLPVDKKSNPLCAFSEDGSLWPSILEKAYLKVWGGYGFPGSNSGIDLHAMTGWIPENIFFKDPKLNQAHCFRRLQNGLHAGNALITLGTPSVLDDSVAQLGLVGGHAYSVLDACEVVGPGRKLVPTLIVRNPWRQAGTPNAQPVSNAQMTRSHSQLLKGKSNGVFSVPFADVCQNFETAHVNWDPRMWTHRYTLHASWPPLGPTKDVFNLGNNPQYSLEVDVDHERLAAVWILLTKHVTMTEENTDYITLHVYSGTNGEKVYYPDTPFVRGVYINNPHILIKFSSPVGCNKYTIVYDIKLSQHEKSVRALQYTFTVYAMSPFHVQKVPELCPHIQQFSGRWTEFTSGGSMNYPSFGQNPQYIMDISEPGSIVVLLEAPKQFAVNVKLLGGSDGSVMHSSGDYRKGFCYLKCDVLEGRYTIVPSTYAPNCIGSFLLSVQSSGAARTYIDTSRGSG</sequence>
<dbReference type="Gene3D" id="3.90.70.10">
    <property type="entry name" value="Cysteine proteinases"/>
    <property type="match status" value="1"/>
</dbReference>
<evidence type="ECO:0000256" key="4">
    <source>
        <dbReference type="ARBA" id="ARBA00022807"/>
    </source>
</evidence>
<name>A0A507DTC9_9FUNG</name>
<dbReference type="SMART" id="SM00720">
    <property type="entry name" value="calpain_III"/>
    <property type="match status" value="1"/>
</dbReference>
<dbReference type="PROSITE" id="PS50203">
    <property type="entry name" value="CALPAIN_CAT"/>
    <property type="match status" value="1"/>
</dbReference>
<dbReference type="GO" id="GO:0006508">
    <property type="term" value="P:proteolysis"/>
    <property type="evidence" value="ECO:0007669"/>
    <property type="project" value="UniProtKB-KW"/>
</dbReference>
<dbReference type="SMART" id="SM00230">
    <property type="entry name" value="CysPc"/>
    <property type="match status" value="1"/>
</dbReference>
<dbReference type="Proteomes" id="UP000318582">
    <property type="component" value="Unassembled WGS sequence"/>
</dbReference>
<keyword evidence="9" id="KW-1185">Reference proteome</keyword>
<reference evidence="8 9" key="1">
    <citation type="journal article" date="2019" name="Sci. Rep.">
        <title>Comparative genomics of chytrid fungi reveal insights into the obligate biotrophic and pathogenic lifestyle of Synchytrium endobioticum.</title>
        <authorList>
            <person name="van de Vossenberg B.T.L.H."/>
            <person name="Warris S."/>
            <person name="Nguyen H.D.T."/>
            <person name="van Gent-Pelzer M.P.E."/>
            <person name="Joly D.L."/>
            <person name="van de Geest H.C."/>
            <person name="Bonants P.J.M."/>
            <person name="Smith D.S."/>
            <person name="Levesque C.A."/>
            <person name="van der Lee T.A.J."/>
        </authorList>
    </citation>
    <scope>NUCLEOTIDE SEQUENCE [LARGE SCALE GENOMIC DNA]</scope>
    <source>
        <strain evidence="8 9">CBS 809.83</strain>
    </source>
</reference>
<evidence type="ECO:0000256" key="2">
    <source>
        <dbReference type="ARBA" id="ARBA00022670"/>
    </source>
</evidence>
<dbReference type="InterPro" id="IPR038765">
    <property type="entry name" value="Papain-like_cys_pep_sf"/>
</dbReference>
<dbReference type="SUPFAM" id="SSF49758">
    <property type="entry name" value="Calpain large subunit, middle domain (domain III)"/>
    <property type="match status" value="2"/>
</dbReference>
<dbReference type="STRING" id="109895.A0A507DTC9"/>
<dbReference type="PANTHER" id="PTHR46143">
    <property type="entry name" value="CALPAIN-7"/>
    <property type="match status" value="1"/>
</dbReference>
<dbReference type="AlphaFoldDB" id="A0A507DTC9"/>
<dbReference type="GO" id="GO:0004198">
    <property type="term" value="F:calcium-dependent cysteine-type endopeptidase activity"/>
    <property type="evidence" value="ECO:0007669"/>
    <property type="project" value="InterPro"/>
</dbReference>
<protein>
    <recommendedName>
        <fullName evidence="7">Calpain catalytic domain-containing protein</fullName>
    </recommendedName>
</protein>
<evidence type="ECO:0000256" key="1">
    <source>
        <dbReference type="ARBA" id="ARBA00010193"/>
    </source>
</evidence>
<dbReference type="InterPro" id="IPR036181">
    <property type="entry name" value="MIT_dom_sf"/>
</dbReference>
<dbReference type="SUPFAM" id="SSF116846">
    <property type="entry name" value="MIT domain"/>
    <property type="match status" value="1"/>
</dbReference>
<comment type="similarity">
    <text evidence="1">Belongs to the peptidase C2 family. PalB/RIM13 subfamily.</text>
</comment>
<evidence type="ECO:0000313" key="8">
    <source>
        <dbReference type="EMBL" id="TPX54467.1"/>
    </source>
</evidence>
<feature type="active site" evidence="5">
    <location>
        <position position="205"/>
    </location>
</feature>
<dbReference type="Gene3D" id="1.20.58.80">
    <property type="entry name" value="Phosphotransferase system, lactose/cellobiose-type IIA subunit"/>
    <property type="match status" value="1"/>
</dbReference>
<dbReference type="PANTHER" id="PTHR46143:SF1">
    <property type="entry name" value="CALPAIN-7"/>
    <property type="match status" value="1"/>
</dbReference>
<accession>A0A507DTC9</accession>
<comment type="caution">
    <text evidence="8">The sequence shown here is derived from an EMBL/GenBank/DDBJ whole genome shotgun (WGS) entry which is preliminary data.</text>
</comment>
<feature type="region of interest" description="Disordered" evidence="6">
    <location>
        <begin position="90"/>
        <end position="122"/>
    </location>
</feature>
<feature type="compositionally biased region" description="Polar residues" evidence="6">
    <location>
        <begin position="94"/>
        <end position="108"/>
    </location>
</feature>
<dbReference type="SUPFAM" id="SSF54001">
    <property type="entry name" value="Cysteine proteinases"/>
    <property type="match status" value="1"/>
</dbReference>
<proteinExistence type="inferred from homology"/>
<evidence type="ECO:0000259" key="7">
    <source>
        <dbReference type="PROSITE" id="PS50203"/>
    </source>
</evidence>
<feature type="compositionally biased region" description="Low complexity" evidence="6">
    <location>
        <begin position="110"/>
        <end position="122"/>
    </location>
</feature>
<dbReference type="InterPro" id="IPR051297">
    <property type="entry name" value="PalB/RIM13"/>
</dbReference>
<dbReference type="InterPro" id="IPR036213">
    <property type="entry name" value="Calpain_III_sf"/>
</dbReference>
<keyword evidence="4 5" id="KW-0788">Thiol protease</keyword>